<evidence type="ECO:0000256" key="2">
    <source>
        <dbReference type="PROSITE-ProRule" id="PRU00708"/>
    </source>
</evidence>
<dbReference type="InterPro" id="IPR002885">
    <property type="entry name" value="PPR_rpt"/>
</dbReference>
<dbReference type="Gene3D" id="1.25.40.10">
    <property type="entry name" value="Tetratricopeptide repeat domain"/>
    <property type="match status" value="6"/>
</dbReference>
<protein>
    <submittedName>
        <fullName evidence="3">Pentatricopeptide repeat-containing protein At5g61990, mitochondrial-like</fullName>
    </submittedName>
</protein>
<sequence>MFYNSLFLNPRKFKGTFKGTRYIEKIALSYLPLSNFARINSCACPIKTTRPAKCIIVQEPKEIKLFDTFFSNWRPKYSINFSCKFIMPLESRNKHNKIRKSSSLAIREKKDLIQSQQSIEPIKKITTTMLRKVFRTNCLIKIWDTYKSLVKDGNLKFLETHRINQLMRLIKELDKDPVSRLEKFQTIHKDLENVGTKKTQEIQNFLIEAYIDNNMIDKAREVFNKINEQKYIGKSPLKRLIYCNAFNIMIAAYGMQGKNLEEVTKLFALMHEKELTPNGTTKTILKNIFRYHLNNDAISWIRELRKKKLTDVGLEKEILLILLKSNNLKEAVRTFEDMKARDLKPDIYSYVPLIHQLAQHERVDEALELIEEIREQEAHPNVVAYNVFAKVYNMASKYEQTNQIIENMLKQNIQPNTLTFNQLINACSKVGNIDLALRIIKKMSDLNIQPNEYIYSSMIEMFSNLSDINKAFQTCQLMIKSGIEPNVRIYNALISLFAEKRDTNGAYLLFHEMRRFGLSPDSYTYTSLINAYVKASDINTAEKIFSEMEKARIEPSTTTYNVFMSYYVKKKNIKQLRHLFNEIIRRNIQPDNFTYCCLIDGFCSKNDLESAIILLNNMQNRNLKPDAHIYTVLINAYIKNGNFSKAKSLYEAMIKEKINPTFVTYAVLIDGHARIGELDFSRKLLSELISQSIDGTMNQMAYKNKVLNPDIFTPLMDAYAKQGQTEPAWAIFKEMATLGVKHNLYVYTILMDAYYRGHNYEAVWQMWKVMKKNLTTTLSKSKMYKQLLDSQQKERKENSFSTMTLAESKWSSSLLISFSLLYSSRSIKQSPPNQAVSIMINALTAAKEFKLIELEWNKLNNEEFEFDCLNYNNYIQSLIISEKIKLACKLLNEHLIKGWEKGLALSNIYKEKYSIESVKYRQELLKHSSEFYPHKKTLILLANYLEKTNFEINQGKGNKKIAQYLKELKDEFPEVFNIAQELFESWKLNKSG</sequence>
<accession>A0A8H3QDM5</accession>
<gene>
    <name evidence="3" type="ORF">RCL2_000329100</name>
</gene>
<name>A0A8H3QDM5_9GLOM</name>
<feature type="repeat" description="PPR" evidence="2">
    <location>
        <begin position="451"/>
        <end position="485"/>
    </location>
</feature>
<dbReference type="Pfam" id="PF12854">
    <property type="entry name" value="PPR_1"/>
    <property type="match status" value="1"/>
</dbReference>
<organism evidence="3 4">
    <name type="scientific">Rhizophagus clarus</name>
    <dbReference type="NCBI Taxonomy" id="94130"/>
    <lineage>
        <taxon>Eukaryota</taxon>
        <taxon>Fungi</taxon>
        <taxon>Fungi incertae sedis</taxon>
        <taxon>Mucoromycota</taxon>
        <taxon>Glomeromycotina</taxon>
        <taxon>Glomeromycetes</taxon>
        <taxon>Glomerales</taxon>
        <taxon>Glomeraceae</taxon>
        <taxon>Rhizophagus</taxon>
    </lineage>
</organism>
<dbReference type="InterPro" id="IPR050872">
    <property type="entry name" value="PPR_P_subfamily"/>
</dbReference>
<feature type="repeat" description="PPR" evidence="2">
    <location>
        <begin position="626"/>
        <end position="660"/>
    </location>
</feature>
<feature type="repeat" description="PPR" evidence="2">
    <location>
        <begin position="242"/>
        <end position="277"/>
    </location>
</feature>
<evidence type="ECO:0000256" key="1">
    <source>
        <dbReference type="ARBA" id="ARBA00007626"/>
    </source>
</evidence>
<dbReference type="SUPFAM" id="SSF48452">
    <property type="entry name" value="TPR-like"/>
    <property type="match status" value="1"/>
</dbReference>
<reference evidence="3" key="1">
    <citation type="submission" date="2019-10" db="EMBL/GenBank/DDBJ databases">
        <title>Conservation and host-specific expression of non-tandemly repeated heterogenous ribosome RNA gene in arbuscular mycorrhizal fungi.</title>
        <authorList>
            <person name="Maeda T."/>
            <person name="Kobayashi Y."/>
            <person name="Nakagawa T."/>
            <person name="Ezawa T."/>
            <person name="Yamaguchi K."/>
            <person name="Bino T."/>
            <person name="Nishimoto Y."/>
            <person name="Shigenobu S."/>
            <person name="Kawaguchi M."/>
        </authorList>
    </citation>
    <scope>NUCLEOTIDE SEQUENCE</scope>
    <source>
        <strain evidence="3">HR1</strain>
    </source>
</reference>
<feature type="repeat" description="PPR" evidence="2">
    <location>
        <begin position="556"/>
        <end position="590"/>
    </location>
</feature>
<feature type="repeat" description="PPR" evidence="2">
    <location>
        <begin position="708"/>
        <end position="742"/>
    </location>
</feature>
<feature type="repeat" description="PPR" evidence="2">
    <location>
        <begin position="346"/>
        <end position="380"/>
    </location>
</feature>
<comment type="similarity">
    <text evidence="1">Belongs to the PPR family. P subfamily.</text>
</comment>
<feature type="repeat" description="PPR" evidence="2">
    <location>
        <begin position="381"/>
        <end position="415"/>
    </location>
</feature>
<feature type="repeat" description="PPR" evidence="2">
    <location>
        <begin position="591"/>
        <end position="625"/>
    </location>
</feature>
<dbReference type="NCBIfam" id="TIGR00756">
    <property type="entry name" value="PPR"/>
    <property type="match status" value="9"/>
</dbReference>
<evidence type="ECO:0000313" key="4">
    <source>
        <dbReference type="Proteomes" id="UP000615446"/>
    </source>
</evidence>
<dbReference type="Pfam" id="PF01535">
    <property type="entry name" value="PPR"/>
    <property type="match status" value="1"/>
</dbReference>
<feature type="repeat" description="PPR" evidence="2">
    <location>
        <begin position="521"/>
        <end position="555"/>
    </location>
</feature>
<dbReference type="AlphaFoldDB" id="A0A8H3QDM5"/>
<dbReference type="InterPro" id="IPR011990">
    <property type="entry name" value="TPR-like_helical_dom_sf"/>
</dbReference>
<dbReference type="Proteomes" id="UP000615446">
    <property type="component" value="Unassembled WGS sequence"/>
</dbReference>
<dbReference type="OrthoDB" id="185373at2759"/>
<comment type="caution">
    <text evidence="3">The sequence shown here is derived from an EMBL/GenBank/DDBJ whole genome shotgun (WGS) entry which is preliminary data.</text>
</comment>
<feature type="repeat" description="PPR" evidence="2">
    <location>
        <begin position="416"/>
        <end position="450"/>
    </location>
</feature>
<proteinExistence type="inferred from homology"/>
<feature type="repeat" description="PPR" evidence="2">
    <location>
        <begin position="486"/>
        <end position="520"/>
    </location>
</feature>
<dbReference type="Pfam" id="PF13812">
    <property type="entry name" value="PPR_3"/>
    <property type="match status" value="3"/>
</dbReference>
<dbReference type="PANTHER" id="PTHR46128">
    <property type="entry name" value="MITOCHONDRIAL GROUP I INTRON SPLICING FACTOR CCM1"/>
    <property type="match status" value="1"/>
</dbReference>
<dbReference type="EMBL" id="BLAL01000018">
    <property type="protein sequence ID" value="GES75888.1"/>
    <property type="molecule type" value="Genomic_DNA"/>
</dbReference>
<dbReference type="Pfam" id="PF13041">
    <property type="entry name" value="PPR_2"/>
    <property type="match status" value="2"/>
</dbReference>
<dbReference type="PANTHER" id="PTHR46128:SF329">
    <property type="entry name" value="MITOCHONDRIAL GROUP I INTRON SPLICING FACTOR DMR1"/>
    <property type="match status" value="1"/>
</dbReference>
<dbReference type="PROSITE" id="PS51375">
    <property type="entry name" value="PPR"/>
    <property type="match status" value="11"/>
</dbReference>
<evidence type="ECO:0000313" key="3">
    <source>
        <dbReference type="EMBL" id="GES75888.1"/>
    </source>
</evidence>